<comment type="caution">
    <text evidence="9">The sequence shown here is derived from an EMBL/GenBank/DDBJ whole genome shotgun (WGS) entry which is preliminary data.</text>
</comment>
<evidence type="ECO:0000313" key="9">
    <source>
        <dbReference type="EMBL" id="KAJ1910808.1"/>
    </source>
</evidence>
<dbReference type="Gene3D" id="3.20.20.300">
    <property type="entry name" value="Glycoside hydrolase, family 3, N-terminal domain"/>
    <property type="match status" value="1"/>
</dbReference>
<comment type="catalytic activity">
    <reaction evidence="1">
        <text>Hydrolysis of terminal, non-reducing beta-D-glucosyl residues with release of beta-D-glucose.</text>
        <dbReference type="EC" id="3.2.1.21"/>
    </reaction>
</comment>
<dbReference type="Proteomes" id="UP001150538">
    <property type="component" value="Unassembled WGS sequence"/>
</dbReference>
<feature type="domain" description="Glycoside hydrolase family 3 N-terminal" evidence="8">
    <location>
        <begin position="100"/>
        <end position="400"/>
    </location>
</feature>
<dbReference type="InterPro" id="IPR036962">
    <property type="entry name" value="Glyco_hydro_3_N_sf"/>
</dbReference>
<proteinExistence type="inferred from homology"/>
<keyword evidence="4 7" id="KW-0732">Signal</keyword>
<dbReference type="GO" id="GO:0008422">
    <property type="term" value="F:beta-glucosidase activity"/>
    <property type="evidence" value="ECO:0007669"/>
    <property type="project" value="UniProtKB-EC"/>
</dbReference>
<dbReference type="InterPro" id="IPR017853">
    <property type="entry name" value="GH"/>
</dbReference>
<name>A0A9W8DMR3_9FUNG</name>
<evidence type="ECO:0000259" key="8">
    <source>
        <dbReference type="Pfam" id="PF00933"/>
    </source>
</evidence>
<evidence type="ECO:0000256" key="2">
    <source>
        <dbReference type="ARBA" id="ARBA00005336"/>
    </source>
</evidence>
<feature type="chain" id="PRO_5040829597" description="beta-glucosidase" evidence="7">
    <location>
        <begin position="32"/>
        <end position="412"/>
    </location>
</feature>
<evidence type="ECO:0000313" key="10">
    <source>
        <dbReference type="Proteomes" id="UP001150538"/>
    </source>
</evidence>
<dbReference type="EC" id="3.2.1.21" evidence="3"/>
<dbReference type="InterPro" id="IPR001764">
    <property type="entry name" value="Glyco_hydro_3_N"/>
</dbReference>
<dbReference type="AlphaFoldDB" id="A0A9W8DMR3"/>
<dbReference type="EMBL" id="JANBPU010000525">
    <property type="protein sequence ID" value="KAJ1910808.1"/>
    <property type="molecule type" value="Genomic_DNA"/>
</dbReference>
<dbReference type="Pfam" id="PF00933">
    <property type="entry name" value="Glyco_hydro_3"/>
    <property type="match status" value="1"/>
</dbReference>
<dbReference type="PANTHER" id="PTHR30620">
    <property type="entry name" value="PERIPLASMIC BETA-GLUCOSIDASE-RELATED"/>
    <property type="match status" value="1"/>
</dbReference>
<evidence type="ECO:0000256" key="4">
    <source>
        <dbReference type="ARBA" id="ARBA00022729"/>
    </source>
</evidence>
<organism evidence="9 10">
    <name type="scientific">Mycoemilia scoparia</name>
    <dbReference type="NCBI Taxonomy" id="417184"/>
    <lineage>
        <taxon>Eukaryota</taxon>
        <taxon>Fungi</taxon>
        <taxon>Fungi incertae sedis</taxon>
        <taxon>Zoopagomycota</taxon>
        <taxon>Kickxellomycotina</taxon>
        <taxon>Kickxellomycetes</taxon>
        <taxon>Kickxellales</taxon>
        <taxon>Kickxellaceae</taxon>
        <taxon>Mycoemilia</taxon>
    </lineage>
</organism>
<protein>
    <recommendedName>
        <fullName evidence="3">beta-glucosidase</fullName>
        <ecNumber evidence="3">3.2.1.21</ecNumber>
    </recommendedName>
</protein>
<dbReference type="InterPro" id="IPR051915">
    <property type="entry name" value="Cellulose_Degrad_GH3"/>
</dbReference>
<keyword evidence="5" id="KW-0378">Hydrolase</keyword>
<feature type="signal peptide" evidence="7">
    <location>
        <begin position="1"/>
        <end position="31"/>
    </location>
</feature>
<dbReference type="OrthoDB" id="416222at2759"/>
<keyword evidence="6" id="KW-0326">Glycosidase</keyword>
<evidence type="ECO:0000256" key="6">
    <source>
        <dbReference type="ARBA" id="ARBA00023295"/>
    </source>
</evidence>
<dbReference type="PANTHER" id="PTHR30620:SF16">
    <property type="entry name" value="LYSOSOMAL BETA GLUCOSIDASE"/>
    <property type="match status" value="1"/>
</dbReference>
<reference evidence="9" key="1">
    <citation type="submission" date="2022-07" db="EMBL/GenBank/DDBJ databases">
        <title>Phylogenomic reconstructions and comparative analyses of Kickxellomycotina fungi.</title>
        <authorList>
            <person name="Reynolds N.K."/>
            <person name="Stajich J.E."/>
            <person name="Barry K."/>
            <person name="Grigoriev I.V."/>
            <person name="Crous P."/>
            <person name="Smith M.E."/>
        </authorList>
    </citation>
    <scope>NUCLEOTIDE SEQUENCE</scope>
    <source>
        <strain evidence="9">NBRC 100468</strain>
    </source>
</reference>
<evidence type="ECO:0000256" key="7">
    <source>
        <dbReference type="SAM" id="SignalP"/>
    </source>
</evidence>
<dbReference type="SUPFAM" id="SSF51445">
    <property type="entry name" value="(Trans)glycosidases"/>
    <property type="match status" value="1"/>
</dbReference>
<dbReference type="PRINTS" id="PR00133">
    <property type="entry name" value="GLHYDRLASE3"/>
</dbReference>
<gene>
    <name evidence="9" type="ORF">H4219_006119</name>
</gene>
<evidence type="ECO:0000256" key="1">
    <source>
        <dbReference type="ARBA" id="ARBA00000448"/>
    </source>
</evidence>
<keyword evidence="10" id="KW-1185">Reference proteome</keyword>
<evidence type="ECO:0000256" key="3">
    <source>
        <dbReference type="ARBA" id="ARBA00012744"/>
    </source>
</evidence>
<sequence>MAKGSKRTLGLTSLLFLALSSTIYNISPVMANDTSEFDNPTGAKVIDGVRCLSPSLPHQKYDTTKWPTVSSYTQPEITPGFYTPPGTLDADVAALLNQLTIEEKVGQMMQIEIGQFIGCDGNLNKTAVKTWLDDWKLGSILETPGNHGGKYAWYTPPRLADMIDQIQEIATQHGSKIPLLYGVDQVHGGNYVKGNTVFPQSIGMAATFNPDLVREGGKITAKDSRASGIPWVFAPILDLGVNKNWPRIYEGYGEDPLLGSRMAKASINGLQGNYRKDRNRVAASIKHFIAYGVPLNGLDLGSRMVPDNTLMEYYVPAFDAAIKAGAATIMHSYSVLNQEAVVTSEYYLKELLREKLKFKGMMVTDWGEINKVVTEHFTAGSIKQAVHQTMEYTTIDLSMIADDHEFGKELLA</sequence>
<accession>A0A9W8DMR3</accession>
<dbReference type="GO" id="GO:0009251">
    <property type="term" value="P:glucan catabolic process"/>
    <property type="evidence" value="ECO:0007669"/>
    <property type="project" value="TreeGrafter"/>
</dbReference>
<comment type="similarity">
    <text evidence="2">Belongs to the glycosyl hydrolase 3 family.</text>
</comment>
<feature type="non-terminal residue" evidence="9">
    <location>
        <position position="412"/>
    </location>
</feature>
<evidence type="ECO:0000256" key="5">
    <source>
        <dbReference type="ARBA" id="ARBA00022801"/>
    </source>
</evidence>